<reference evidence="1 2" key="1">
    <citation type="submission" date="2024-02" db="EMBL/GenBank/DDBJ databases">
        <authorList>
            <person name="Vignale AGUSTIN F."/>
            <person name="Sosa J E."/>
            <person name="Modenutti C."/>
        </authorList>
    </citation>
    <scope>NUCLEOTIDE SEQUENCE [LARGE SCALE GENOMIC DNA]</scope>
</reference>
<comment type="caution">
    <text evidence="1">The sequence shown here is derived from an EMBL/GenBank/DDBJ whole genome shotgun (WGS) entry which is preliminary data.</text>
</comment>
<sequence length="87" mass="10049">MDVDDSVVEVSTSEDEIESVKDLQNVYNELYKERLKQGEKLLSLSTRLKISEDEKKRLHVDLVKSKARIVGLEEESKSLHDKVSFLE</sequence>
<dbReference type="AlphaFoldDB" id="A0ABC8SP36"/>
<gene>
    <name evidence="1" type="ORF">ILEXP_LOCUS24925</name>
</gene>
<evidence type="ECO:0000313" key="1">
    <source>
        <dbReference type="EMBL" id="CAK9156387.1"/>
    </source>
</evidence>
<accession>A0ABC8SP36</accession>
<dbReference type="Proteomes" id="UP001642360">
    <property type="component" value="Unassembled WGS sequence"/>
</dbReference>
<keyword evidence="2" id="KW-1185">Reference proteome</keyword>
<evidence type="ECO:0000313" key="2">
    <source>
        <dbReference type="Proteomes" id="UP001642360"/>
    </source>
</evidence>
<protein>
    <submittedName>
        <fullName evidence="1">Uncharacterized protein</fullName>
    </submittedName>
</protein>
<name>A0ABC8SP36_9AQUA</name>
<dbReference type="EMBL" id="CAUOFW020002844">
    <property type="protein sequence ID" value="CAK9156387.1"/>
    <property type="molecule type" value="Genomic_DNA"/>
</dbReference>
<feature type="non-terminal residue" evidence="1">
    <location>
        <position position="87"/>
    </location>
</feature>
<proteinExistence type="predicted"/>
<organism evidence="1 2">
    <name type="scientific">Ilex paraguariensis</name>
    <name type="common">yerba mate</name>
    <dbReference type="NCBI Taxonomy" id="185542"/>
    <lineage>
        <taxon>Eukaryota</taxon>
        <taxon>Viridiplantae</taxon>
        <taxon>Streptophyta</taxon>
        <taxon>Embryophyta</taxon>
        <taxon>Tracheophyta</taxon>
        <taxon>Spermatophyta</taxon>
        <taxon>Magnoliopsida</taxon>
        <taxon>eudicotyledons</taxon>
        <taxon>Gunneridae</taxon>
        <taxon>Pentapetalae</taxon>
        <taxon>asterids</taxon>
        <taxon>campanulids</taxon>
        <taxon>Aquifoliales</taxon>
        <taxon>Aquifoliaceae</taxon>
        <taxon>Ilex</taxon>
    </lineage>
</organism>